<dbReference type="RefSeq" id="WP_139221486.1">
    <property type="nucleotide sequence ID" value="NZ_BAABFM010000010.1"/>
</dbReference>
<dbReference type="STRING" id="1527.SAMN04489757_10793"/>
<proteinExistence type="predicted"/>
<protein>
    <submittedName>
        <fullName evidence="1">Uncharacterized protein</fullName>
    </submittedName>
</protein>
<gene>
    <name evidence="1" type="ORF">SAMN04489757_10793</name>
</gene>
<reference evidence="1 2" key="1">
    <citation type="submission" date="2016-10" db="EMBL/GenBank/DDBJ databases">
        <authorList>
            <person name="de Groot N.N."/>
        </authorList>
    </citation>
    <scope>NUCLEOTIDE SEQUENCE [LARGE SCALE GENOMIC DNA]</scope>
    <source>
        <strain evidence="1 2">DSM 1283</strain>
    </source>
</reference>
<dbReference type="AlphaFoldDB" id="A0A1I5DZQ3"/>
<dbReference type="EMBL" id="FOWD01000007">
    <property type="protein sequence ID" value="SFO04719.1"/>
    <property type="molecule type" value="Genomic_DNA"/>
</dbReference>
<sequence>MQLRMMYKEYENNADEIEKRKAELLRKFEVFPSVIIPKMLDLFEVEWPKGYQDITCYLGLYAVFPRNVLTKEYWIHYKTAEDVIIRASIHEINHFILFEKWKAMHGYTLQEQPSYPDVLWYLEEMAVDPTLNTKEMQEAAPYPQKAYQIFYDNTLNDIPIEEYIIKLFEERKNMADFLDRAYKFIEDNHKDIITKCG</sequence>
<dbReference type="Proteomes" id="UP000198806">
    <property type="component" value="Unassembled WGS sequence"/>
</dbReference>
<keyword evidence="2" id="KW-1185">Reference proteome</keyword>
<dbReference type="OrthoDB" id="2034169at2"/>
<accession>A0A1I5DZQ3</accession>
<evidence type="ECO:0000313" key="1">
    <source>
        <dbReference type="EMBL" id="SFO04719.1"/>
    </source>
</evidence>
<organism evidence="1 2">
    <name type="scientific">Anaerocolumna aminovalerica</name>
    <dbReference type="NCBI Taxonomy" id="1527"/>
    <lineage>
        <taxon>Bacteria</taxon>
        <taxon>Bacillati</taxon>
        <taxon>Bacillota</taxon>
        <taxon>Clostridia</taxon>
        <taxon>Lachnospirales</taxon>
        <taxon>Lachnospiraceae</taxon>
        <taxon>Anaerocolumna</taxon>
    </lineage>
</organism>
<name>A0A1I5DZQ3_9FIRM</name>
<evidence type="ECO:0000313" key="2">
    <source>
        <dbReference type="Proteomes" id="UP000198806"/>
    </source>
</evidence>